<evidence type="ECO:0000313" key="2">
    <source>
        <dbReference type="Proteomes" id="UP000079169"/>
    </source>
</evidence>
<dbReference type="PaxDb" id="121845-A0A1S3D9P9"/>
<name>A0A1S3D9P9_DIACI</name>
<feature type="chain" id="PRO_5010186146" evidence="1">
    <location>
        <begin position="17"/>
        <end position="223"/>
    </location>
</feature>
<dbReference type="KEGG" id="dci:103514129"/>
<dbReference type="RefSeq" id="XP_008477215.1">
    <property type="nucleotide sequence ID" value="XM_008478993.3"/>
</dbReference>
<gene>
    <name evidence="3" type="primary">LOC103514129</name>
</gene>
<proteinExistence type="predicted"/>
<dbReference type="GeneID" id="103514129"/>
<protein>
    <submittedName>
        <fullName evidence="3">Uncharacterized protein LOC103514129</fullName>
    </submittedName>
</protein>
<organism evidence="2 3">
    <name type="scientific">Diaphorina citri</name>
    <name type="common">Asian citrus psyllid</name>
    <dbReference type="NCBI Taxonomy" id="121845"/>
    <lineage>
        <taxon>Eukaryota</taxon>
        <taxon>Metazoa</taxon>
        <taxon>Ecdysozoa</taxon>
        <taxon>Arthropoda</taxon>
        <taxon>Hexapoda</taxon>
        <taxon>Insecta</taxon>
        <taxon>Pterygota</taxon>
        <taxon>Neoptera</taxon>
        <taxon>Paraneoptera</taxon>
        <taxon>Hemiptera</taxon>
        <taxon>Sternorrhyncha</taxon>
        <taxon>Psylloidea</taxon>
        <taxon>Psyllidae</taxon>
        <taxon>Diaphorininae</taxon>
        <taxon>Diaphorina</taxon>
    </lineage>
</organism>
<sequence>MLSFATLALCLNFAYGIGKEETEQLHQRAEQPVQNTLASIMPDLIRTEIMRTFPGVSNETLLIDFLNNGTYLATLIEIQLQMCYIDAVSSHGRVKRDLFPKDFWVKDVHKGYYHYLKHLDPFRWFDEAYGWVDQKSSLPPLYYVAKYCPEEMRFLKDMDYHEDYYKNLTWPQGLDPFWTGNPNMTTNLFTEVTESSSSESLSWEPYTGESTTTDAPENYFWKF</sequence>
<dbReference type="Proteomes" id="UP000079169">
    <property type="component" value="Unplaced"/>
</dbReference>
<reference evidence="3" key="1">
    <citation type="submission" date="2025-08" db="UniProtKB">
        <authorList>
            <consortium name="RefSeq"/>
        </authorList>
    </citation>
    <scope>IDENTIFICATION</scope>
</reference>
<evidence type="ECO:0000256" key="1">
    <source>
        <dbReference type="SAM" id="SignalP"/>
    </source>
</evidence>
<feature type="signal peptide" evidence="1">
    <location>
        <begin position="1"/>
        <end position="16"/>
    </location>
</feature>
<accession>A0A1S3D9P9</accession>
<keyword evidence="2" id="KW-1185">Reference proteome</keyword>
<evidence type="ECO:0000313" key="3">
    <source>
        <dbReference type="RefSeq" id="XP_008477215.1"/>
    </source>
</evidence>
<dbReference type="AlphaFoldDB" id="A0A1S3D9P9"/>
<keyword evidence="1" id="KW-0732">Signal</keyword>